<dbReference type="Proteomes" id="UP000614610">
    <property type="component" value="Unassembled WGS sequence"/>
</dbReference>
<evidence type="ECO:0000313" key="3">
    <source>
        <dbReference type="Proteomes" id="UP000483672"/>
    </source>
</evidence>
<evidence type="ECO:0000313" key="4">
    <source>
        <dbReference type="Proteomes" id="UP000614610"/>
    </source>
</evidence>
<dbReference type="EMBL" id="WIWT01000025">
    <property type="protein sequence ID" value="KAF3213429.1"/>
    <property type="molecule type" value="Genomic_DNA"/>
</dbReference>
<reference evidence="1 3" key="1">
    <citation type="submission" date="2019-06" db="EMBL/GenBank/DDBJ databases">
        <authorList>
            <person name="Palmer J.M."/>
        </authorList>
    </citation>
    <scope>NUCLEOTIDE SEQUENCE</scope>
    <source>
        <strain evidence="2 3">TWF191</strain>
        <strain evidence="1">TWF679</strain>
    </source>
</reference>
<name>A0A6G1MBF1_ORBOL</name>
<dbReference type="OrthoDB" id="5375133at2759"/>
<dbReference type="EMBL" id="WIPF01000015">
    <property type="protein sequence ID" value="KAF3228606.1"/>
    <property type="molecule type" value="Genomic_DNA"/>
</dbReference>
<evidence type="ECO:0000313" key="1">
    <source>
        <dbReference type="EMBL" id="KAF3213429.1"/>
    </source>
</evidence>
<comment type="caution">
    <text evidence="1">The sequence shown here is derived from an EMBL/GenBank/DDBJ whole genome shotgun (WGS) entry which is preliminary data.</text>
</comment>
<protein>
    <submittedName>
        <fullName evidence="1">Uncharacterized protein</fullName>
    </submittedName>
</protein>
<dbReference type="AlphaFoldDB" id="A0A6G1MBF1"/>
<evidence type="ECO:0000313" key="2">
    <source>
        <dbReference type="EMBL" id="KAF3228606.1"/>
    </source>
</evidence>
<accession>A0A6G1MBF1</accession>
<dbReference type="Proteomes" id="UP000483672">
    <property type="component" value="Unassembled WGS sequence"/>
</dbReference>
<proteinExistence type="predicted"/>
<gene>
    <name evidence="2" type="ORF">TWF191_002462</name>
    <name evidence="1" type="ORF">TWF679_005246</name>
</gene>
<sequence>MMSIPKAGAGGVSIDFYRYDPRINPPSDIRSNIDIQIAVNAAAQSQLNYKRNRGAREAYHLLYPLLKPHHPSYPSTYSDAVGMLHPDIFPKSVAKFVEMTGSNVKYLLEFYGLDDLGDSVSTPPDTGSSGSFLFEAAPDKETNVGRYRCLQILANHIGLKLDLVKYPGLDIFRDYDLC</sequence>
<organism evidence="1 4">
    <name type="scientific">Orbilia oligospora</name>
    <name type="common">Nematode-trapping fungus</name>
    <name type="synonym">Arthrobotrys oligospora</name>
    <dbReference type="NCBI Taxonomy" id="2813651"/>
    <lineage>
        <taxon>Eukaryota</taxon>
        <taxon>Fungi</taxon>
        <taxon>Dikarya</taxon>
        <taxon>Ascomycota</taxon>
        <taxon>Pezizomycotina</taxon>
        <taxon>Orbiliomycetes</taxon>
        <taxon>Orbiliales</taxon>
        <taxon>Orbiliaceae</taxon>
        <taxon>Orbilia</taxon>
    </lineage>
</organism>